<dbReference type="InterPro" id="IPR050306">
    <property type="entry name" value="PfkB_Carbo_kinase"/>
</dbReference>
<dbReference type="GO" id="GO:0042840">
    <property type="term" value="P:D-glucuronate catabolic process"/>
    <property type="evidence" value="ECO:0007669"/>
    <property type="project" value="TreeGrafter"/>
</dbReference>
<feature type="domain" description="Carbohydrate kinase PfkB" evidence="4">
    <location>
        <begin position="2"/>
        <end position="295"/>
    </location>
</feature>
<evidence type="ECO:0000256" key="1">
    <source>
        <dbReference type="ARBA" id="ARBA00010688"/>
    </source>
</evidence>
<keyword evidence="3 5" id="KW-0418">Kinase</keyword>
<comment type="similarity">
    <text evidence="1">Belongs to the carbohydrate kinase PfkB family.</text>
</comment>
<name>A0A926EC76_9FIRM</name>
<dbReference type="PROSITE" id="PS00583">
    <property type="entry name" value="PFKB_KINASES_1"/>
    <property type="match status" value="1"/>
</dbReference>
<organism evidence="5 6">
    <name type="scientific">Zongyangia hominis</name>
    <dbReference type="NCBI Taxonomy" id="2763677"/>
    <lineage>
        <taxon>Bacteria</taxon>
        <taxon>Bacillati</taxon>
        <taxon>Bacillota</taxon>
        <taxon>Clostridia</taxon>
        <taxon>Eubacteriales</taxon>
        <taxon>Oscillospiraceae</taxon>
        <taxon>Zongyangia</taxon>
    </lineage>
</organism>
<comment type="caution">
    <text evidence="5">The sequence shown here is derived from an EMBL/GenBank/DDBJ whole genome shotgun (WGS) entry which is preliminary data.</text>
</comment>
<evidence type="ECO:0000259" key="4">
    <source>
        <dbReference type="Pfam" id="PF00294"/>
    </source>
</evidence>
<dbReference type="InterPro" id="IPR029056">
    <property type="entry name" value="Ribokinase-like"/>
</dbReference>
<dbReference type="SUPFAM" id="SSF53613">
    <property type="entry name" value="Ribokinase-like"/>
    <property type="match status" value="1"/>
</dbReference>
<dbReference type="Pfam" id="PF00294">
    <property type="entry name" value="PfkB"/>
    <property type="match status" value="1"/>
</dbReference>
<dbReference type="RefSeq" id="WP_262397496.1">
    <property type="nucleotide sequence ID" value="NZ_JACRTC010000003.1"/>
</dbReference>
<dbReference type="GO" id="GO:0019698">
    <property type="term" value="P:D-galacturonate catabolic process"/>
    <property type="evidence" value="ECO:0007669"/>
    <property type="project" value="TreeGrafter"/>
</dbReference>
<dbReference type="Proteomes" id="UP000660861">
    <property type="component" value="Unassembled WGS sequence"/>
</dbReference>
<keyword evidence="2" id="KW-0808">Transferase</keyword>
<dbReference type="AlphaFoldDB" id="A0A926EC76"/>
<dbReference type="InterPro" id="IPR002173">
    <property type="entry name" value="Carboh/pur_kinase_PfkB_CS"/>
</dbReference>
<evidence type="ECO:0000256" key="2">
    <source>
        <dbReference type="ARBA" id="ARBA00022679"/>
    </source>
</evidence>
<dbReference type="PANTHER" id="PTHR43085:SF15">
    <property type="entry name" value="2-DEHYDRO-3-DEOXYGLUCONOKINASE"/>
    <property type="match status" value="1"/>
</dbReference>
<accession>A0A926EC76</accession>
<evidence type="ECO:0000313" key="6">
    <source>
        <dbReference type="Proteomes" id="UP000660861"/>
    </source>
</evidence>
<gene>
    <name evidence="5" type="ORF">H8709_06100</name>
</gene>
<dbReference type="EMBL" id="JACRTC010000003">
    <property type="protein sequence ID" value="MBC8570400.1"/>
    <property type="molecule type" value="Genomic_DNA"/>
</dbReference>
<reference evidence="5" key="1">
    <citation type="submission" date="2020-08" db="EMBL/GenBank/DDBJ databases">
        <title>Genome public.</title>
        <authorList>
            <person name="Liu C."/>
            <person name="Sun Q."/>
        </authorList>
    </citation>
    <scope>NUCLEOTIDE SEQUENCE</scope>
    <source>
        <strain evidence="5">NSJ-54</strain>
    </source>
</reference>
<evidence type="ECO:0000256" key="3">
    <source>
        <dbReference type="ARBA" id="ARBA00022777"/>
    </source>
</evidence>
<protein>
    <submittedName>
        <fullName evidence="5">Carbohydrate kinase family protein</fullName>
    </submittedName>
</protein>
<keyword evidence="6" id="KW-1185">Reference proteome</keyword>
<dbReference type="GO" id="GO:0006974">
    <property type="term" value="P:DNA damage response"/>
    <property type="evidence" value="ECO:0007669"/>
    <property type="project" value="TreeGrafter"/>
</dbReference>
<dbReference type="CDD" id="cd01166">
    <property type="entry name" value="KdgK"/>
    <property type="match status" value="1"/>
</dbReference>
<dbReference type="GO" id="GO:0005829">
    <property type="term" value="C:cytosol"/>
    <property type="evidence" value="ECO:0007669"/>
    <property type="project" value="TreeGrafter"/>
</dbReference>
<dbReference type="PANTHER" id="PTHR43085">
    <property type="entry name" value="HEXOKINASE FAMILY MEMBER"/>
    <property type="match status" value="1"/>
</dbReference>
<dbReference type="Gene3D" id="3.40.1190.20">
    <property type="match status" value="1"/>
</dbReference>
<sequence length="323" mass="35078">MDIVTVGNAVCDMALKPVTKDFMQRDSIRIKSVQNTSGGDALNCAIDCSKLGLDVGICGMIGQDMFGGVVKDNAVKNGVDVSHLVESPDYMTNISFVCIEEDGDRHFLVTIGANDEFAYEHIDMDYVKQAKIVQIGSANGIPKLDGPGLARLFKECKEAGLTTSMDVTGGLDGLVYLSAIEEALPYTDIFLPSFYETTQLTGKNTCEEIEEFFRPYGIKVLAIKLGGDGVYVTDFTNRRYIGTFKDAPVLDTTGCGDSFCAGFLTGIVKGWDIQECAVFGNAVGSCNCQVIGATLGVRNFDETMAFIRENIQFVPEDLRARFL</sequence>
<evidence type="ECO:0000313" key="5">
    <source>
        <dbReference type="EMBL" id="MBC8570400.1"/>
    </source>
</evidence>
<proteinExistence type="inferred from homology"/>
<dbReference type="InterPro" id="IPR011611">
    <property type="entry name" value="PfkB_dom"/>
</dbReference>
<dbReference type="GO" id="GO:0008673">
    <property type="term" value="F:2-dehydro-3-deoxygluconokinase activity"/>
    <property type="evidence" value="ECO:0007669"/>
    <property type="project" value="TreeGrafter"/>
</dbReference>